<organism evidence="1 2">
    <name type="scientific">Roseateles asaccharophilus</name>
    <dbReference type="NCBI Taxonomy" id="582607"/>
    <lineage>
        <taxon>Bacteria</taxon>
        <taxon>Pseudomonadati</taxon>
        <taxon>Pseudomonadota</taxon>
        <taxon>Betaproteobacteria</taxon>
        <taxon>Burkholderiales</taxon>
        <taxon>Sphaerotilaceae</taxon>
        <taxon>Roseateles</taxon>
    </lineage>
</organism>
<dbReference type="InterPro" id="IPR011010">
    <property type="entry name" value="DNA_brk_join_enz"/>
</dbReference>
<dbReference type="EMBL" id="JAVDXV010000007">
    <property type="protein sequence ID" value="MDR7334550.1"/>
    <property type="molecule type" value="Genomic_DNA"/>
</dbReference>
<evidence type="ECO:0008006" key="3">
    <source>
        <dbReference type="Google" id="ProtNLM"/>
    </source>
</evidence>
<keyword evidence="2" id="KW-1185">Reference proteome</keyword>
<protein>
    <recommendedName>
        <fullName evidence="3">Integrase</fullName>
    </recommendedName>
</protein>
<comment type="caution">
    <text evidence="1">The sequence shown here is derived from an EMBL/GenBank/DDBJ whole genome shotgun (WGS) entry which is preliminary data.</text>
</comment>
<name>A0ABU2AC15_9BURK</name>
<accession>A0ABU2AC15</accession>
<proteinExistence type="predicted"/>
<evidence type="ECO:0000313" key="2">
    <source>
        <dbReference type="Proteomes" id="UP001180825"/>
    </source>
</evidence>
<reference evidence="1 2" key="1">
    <citation type="submission" date="2023-07" db="EMBL/GenBank/DDBJ databases">
        <title>Sorghum-associated microbial communities from plants grown in Nebraska, USA.</title>
        <authorList>
            <person name="Schachtman D."/>
        </authorList>
    </citation>
    <scope>NUCLEOTIDE SEQUENCE [LARGE SCALE GENOMIC DNA]</scope>
    <source>
        <strain evidence="1 2">BE316</strain>
    </source>
</reference>
<dbReference type="Proteomes" id="UP001180825">
    <property type="component" value="Unassembled WGS sequence"/>
</dbReference>
<evidence type="ECO:0000313" key="1">
    <source>
        <dbReference type="EMBL" id="MDR7334550.1"/>
    </source>
</evidence>
<gene>
    <name evidence="1" type="ORF">J2X21_003706</name>
</gene>
<sequence length="96" mass="10996">MGTNANAAHREPWNKGKIVGQKAPFKLKDIRALRVQIQMECRVRELALFNLGIDSKLRGCDLVRLKVRDVCHGDQLATRAIVMQRKTQRPVQFEIT</sequence>
<dbReference type="SUPFAM" id="SSF56349">
    <property type="entry name" value="DNA breaking-rejoining enzymes"/>
    <property type="match status" value="1"/>
</dbReference>